<dbReference type="InterPro" id="IPR037284">
    <property type="entry name" value="SUF_FeS_clus_asmbl_SufBD_sf"/>
</dbReference>
<dbReference type="EMBL" id="JAUDDW010000030">
    <property type="protein sequence ID" value="MDM8266989.1"/>
    <property type="molecule type" value="Genomic_DNA"/>
</dbReference>
<feature type="domain" description="SUF system FeS cluster assembly SufBD core" evidence="1">
    <location>
        <begin position="128"/>
        <end position="257"/>
    </location>
</feature>
<sequence length="314" mass="34513">MAELNSAIWQQEPGWLQKKRQLATMLRDRFPKQDDQDDWLGSWQGEQRRAGQSTGLVSHDGDYVAQPLSQAVNEYSEMLQENLMEKAIFWQDGQLNAAHLSRIDGGQFIYVPDGTALTAPIELAPTMTGENPHNVFIVGAGSQVTIQETAQLTNPGSVYAGTEILVGTGATVTYRQFNHFAGQRALQAVHVYQAQGSQFHLAYGQSSATDVTTSLYSFLDGQQTKWTADVALQVPAGAHQECRPVLDGYGQETTGRLYVWGQSATPADLKLDHFKVGSGEPLDIAEEVKRLAPDSAFNDLLPAASWLKNKFERA</sequence>
<dbReference type="InterPro" id="IPR000825">
    <property type="entry name" value="SUF_FeS_clus_asmbl_SufBD_core"/>
</dbReference>
<proteinExistence type="predicted"/>
<dbReference type="RefSeq" id="WP_289577072.1">
    <property type="nucleotide sequence ID" value="NZ_JAUDDW010000030.1"/>
</dbReference>
<comment type="caution">
    <text evidence="2">The sequence shown here is derived from an EMBL/GenBank/DDBJ whole genome shotgun (WGS) entry which is preliminary data.</text>
</comment>
<evidence type="ECO:0000313" key="2">
    <source>
        <dbReference type="EMBL" id="MDM8266989.1"/>
    </source>
</evidence>
<gene>
    <name evidence="2" type="ORF">QUW44_07450</name>
</gene>
<keyword evidence="3" id="KW-1185">Reference proteome</keyword>
<dbReference type="Pfam" id="PF01458">
    <property type="entry name" value="SUFBD_core"/>
    <property type="match status" value="1"/>
</dbReference>
<accession>A0ABT7UZA7</accession>
<reference evidence="2 3" key="2">
    <citation type="submission" date="2023-06" db="EMBL/GenBank/DDBJ databases">
        <authorList>
            <person name="Zeman M."/>
            <person name="Kubasova T."/>
            <person name="Jahodarova E."/>
            <person name="Nykrynova M."/>
            <person name="Rychlik I."/>
        </authorList>
    </citation>
    <scope>NUCLEOTIDE SEQUENCE [LARGE SCALE GENOMIC DNA]</scope>
    <source>
        <strain evidence="2 3">161_Gplus</strain>
    </source>
</reference>
<organism evidence="2 3">
    <name type="scientific">Limosilactobacillus pontis</name>
    <dbReference type="NCBI Taxonomy" id="35787"/>
    <lineage>
        <taxon>Bacteria</taxon>
        <taxon>Bacillati</taxon>
        <taxon>Bacillota</taxon>
        <taxon>Bacilli</taxon>
        <taxon>Lactobacillales</taxon>
        <taxon>Lactobacillaceae</taxon>
        <taxon>Limosilactobacillus</taxon>
    </lineage>
</organism>
<dbReference type="Proteomes" id="UP001529343">
    <property type="component" value="Unassembled WGS sequence"/>
</dbReference>
<reference evidence="3" key="1">
    <citation type="submission" date="2023-06" db="EMBL/GenBank/DDBJ databases">
        <title>Identification and characterization of horizontal gene transfer across gut microbiota members of farm animals based on homology search.</title>
        <authorList>
            <person name="Zeman M."/>
            <person name="Kubasova T."/>
            <person name="Jahodarova E."/>
            <person name="Nykrynova M."/>
            <person name="Rychlik I."/>
        </authorList>
    </citation>
    <scope>NUCLEOTIDE SEQUENCE [LARGE SCALE GENOMIC DNA]</scope>
    <source>
        <strain evidence="3">161_Gplus</strain>
    </source>
</reference>
<protein>
    <submittedName>
        <fullName evidence="2">SufD family Fe-S cluster assembly protein</fullName>
    </submittedName>
</protein>
<name>A0ABT7UZA7_9LACO</name>
<dbReference type="SUPFAM" id="SSF101960">
    <property type="entry name" value="Stabilizer of iron transporter SufD"/>
    <property type="match status" value="1"/>
</dbReference>
<evidence type="ECO:0000313" key="3">
    <source>
        <dbReference type="Proteomes" id="UP001529343"/>
    </source>
</evidence>
<evidence type="ECO:0000259" key="1">
    <source>
        <dbReference type="Pfam" id="PF01458"/>
    </source>
</evidence>